<dbReference type="GO" id="GO:0046306">
    <property type="term" value="P:alkanesulfonate catabolic process"/>
    <property type="evidence" value="ECO:0007669"/>
    <property type="project" value="TreeGrafter"/>
</dbReference>
<keyword evidence="1" id="KW-0285">Flavoprotein</keyword>
<keyword evidence="7" id="KW-1185">Reference proteome</keyword>
<dbReference type="EMBL" id="CP046172">
    <property type="protein sequence ID" value="QIS09862.1"/>
    <property type="molecule type" value="Genomic_DNA"/>
</dbReference>
<dbReference type="InterPro" id="IPR050172">
    <property type="entry name" value="SsuD_RutA_monooxygenase"/>
</dbReference>
<evidence type="ECO:0000256" key="4">
    <source>
        <dbReference type="ARBA" id="ARBA00023033"/>
    </source>
</evidence>
<dbReference type="SUPFAM" id="SSF51679">
    <property type="entry name" value="Bacterial luciferase-like"/>
    <property type="match status" value="1"/>
</dbReference>
<evidence type="ECO:0000313" key="7">
    <source>
        <dbReference type="Proteomes" id="UP000503540"/>
    </source>
</evidence>
<dbReference type="KEGG" id="nah:F5544_09810"/>
<organism evidence="6 7">
    <name type="scientific">Nocardia arthritidis</name>
    <dbReference type="NCBI Taxonomy" id="228602"/>
    <lineage>
        <taxon>Bacteria</taxon>
        <taxon>Bacillati</taxon>
        <taxon>Actinomycetota</taxon>
        <taxon>Actinomycetes</taxon>
        <taxon>Mycobacteriales</taxon>
        <taxon>Nocardiaceae</taxon>
        <taxon>Nocardia</taxon>
    </lineage>
</organism>
<protein>
    <submittedName>
        <fullName evidence="6">LLM class flavin-dependent oxidoreductase</fullName>
    </submittedName>
</protein>
<dbReference type="Proteomes" id="UP000503540">
    <property type="component" value="Chromosome"/>
</dbReference>
<keyword evidence="2" id="KW-0288">FMN</keyword>
<dbReference type="InterPro" id="IPR011251">
    <property type="entry name" value="Luciferase-like_dom"/>
</dbReference>
<evidence type="ECO:0000313" key="6">
    <source>
        <dbReference type="EMBL" id="QIS09862.1"/>
    </source>
</evidence>
<dbReference type="GO" id="GO:0008726">
    <property type="term" value="F:alkanesulfonate monooxygenase activity"/>
    <property type="evidence" value="ECO:0007669"/>
    <property type="project" value="TreeGrafter"/>
</dbReference>
<reference evidence="6 7" key="1">
    <citation type="journal article" date="2019" name="ACS Chem. Biol.">
        <title>Identification and Mobilization of a Cryptic Antibiotic Biosynthesis Gene Locus from a Human-Pathogenic Nocardia Isolate.</title>
        <authorList>
            <person name="Herisse M."/>
            <person name="Ishida K."/>
            <person name="Porter J.L."/>
            <person name="Howden B."/>
            <person name="Hertweck C."/>
            <person name="Stinear T.P."/>
            <person name="Pidot S.J."/>
        </authorList>
    </citation>
    <scope>NUCLEOTIDE SEQUENCE [LARGE SCALE GENOMIC DNA]</scope>
    <source>
        <strain evidence="6 7">AUSMDU00012717</strain>
    </source>
</reference>
<evidence type="ECO:0000256" key="2">
    <source>
        <dbReference type="ARBA" id="ARBA00022643"/>
    </source>
</evidence>
<dbReference type="PANTHER" id="PTHR42847:SF4">
    <property type="entry name" value="ALKANESULFONATE MONOOXYGENASE-RELATED"/>
    <property type="match status" value="1"/>
</dbReference>
<dbReference type="AlphaFoldDB" id="A0A6G9Y9G3"/>
<dbReference type="Gene3D" id="3.20.20.30">
    <property type="entry name" value="Luciferase-like domain"/>
    <property type="match status" value="1"/>
</dbReference>
<keyword evidence="4" id="KW-0503">Monooxygenase</keyword>
<feature type="domain" description="Luciferase-like" evidence="5">
    <location>
        <begin position="12"/>
        <end position="195"/>
    </location>
</feature>
<sequence length="302" mass="33205">MRYGIVILPDGSWSQSGKRWRLAEEFGFDHAWTFDHLTWRWLQGLPWHSAVPTLAAAAASTTRIRLGTMVASPNLRNPVTFAKEMMTLDDISAGRAICGIGAGAEGHDSKVFGSYPLSRSDRARRFHEFVELTDLLLRNERTSYDGDFYQARDAHMYPGCVQRPRTPLAIAAAGSRGMRLVARAADAWITTGVPGRFEPNRFDRAIGPLRDQLANLAEGCAAEGRNFDSLDKIVVAGVQLGGVLASKAAFLDARGLFAELGFTDMVVFWPRQTFPFEGQVSVLDDIAPLLLHRGLDAVGAKR</sequence>
<dbReference type="Pfam" id="PF00296">
    <property type="entry name" value="Bac_luciferase"/>
    <property type="match status" value="1"/>
</dbReference>
<dbReference type="InterPro" id="IPR036661">
    <property type="entry name" value="Luciferase-like_sf"/>
</dbReference>
<dbReference type="PANTHER" id="PTHR42847">
    <property type="entry name" value="ALKANESULFONATE MONOOXYGENASE"/>
    <property type="match status" value="1"/>
</dbReference>
<accession>A0A6G9Y9G3</accession>
<gene>
    <name evidence="6" type="ORF">F5544_09810</name>
</gene>
<keyword evidence="3" id="KW-0560">Oxidoreductase</keyword>
<proteinExistence type="predicted"/>
<evidence type="ECO:0000256" key="1">
    <source>
        <dbReference type="ARBA" id="ARBA00022630"/>
    </source>
</evidence>
<dbReference type="RefSeq" id="WP_167472914.1">
    <property type="nucleotide sequence ID" value="NZ_CP046172.1"/>
</dbReference>
<evidence type="ECO:0000256" key="3">
    <source>
        <dbReference type="ARBA" id="ARBA00023002"/>
    </source>
</evidence>
<name>A0A6G9Y9G3_9NOCA</name>
<evidence type="ECO:0000259" key="5">
    <source>
        <dbReference type="Pfam" id="PF00296"/>
    </source>
</evidence>